<evidence type="ECO:0000313" key="6">
    <source>
        <dbReference type="EMBL" id="ADQ80272.1"/>
    </source>
</evidence>
<dbReference type="AlphaFoldDB" id="E4T6C8"/>
<gene>
    <name evidence="6" type="ordered locus">Palpr_2136</name>
</gene>
<feature type="domain" description="HTH araC/xylS-type" evidence="5">
    <location>
        <begin position="270"/>
        <end position="371"/>
    </location>
</feature>
<feature type="transmembrane region" description="Helical" evidence="4">
    <location>
        <begin position="145"/>
        <end position="166"/>
    </location>
</feature>
<evidence type="ECO:0000259" key="5">
    <source>
        <dbReference type="PROSITE" id="PS01124"/>
    </source>
</evidence>
<dbReference type="PROSITE" id="PS01124">
    <property type="entry name" value="HTH_ARAC_FAMILY_2"/>
    <property type="match status" value="1"/>
</dbReference>
<dbReference type="KEGG" id="ppn:Palpr_2136"/>
<dbReference type="Gene3D" id="1.10.10.60">
    <property type="entry name" value="Homeodomain-like"/>
    <property type="match status" value="1"/>
</dbReference>
<dbReference type="Pfam" id="PF12833">
    <property type="entry name" value="HTH_18"/>
    <property type="match status" value="1"/>
</dbReference>
<dbReference type="GO" id="GO:0043565">
    <property type="term" value="F:sequence-specific DNA binding"/>
    <property type="evidence" value="ECO:0007669"/>
    <property type="project" value="InterPro"/>
</dbReference>
<dbReference type="InterPro" id="IPR018060">
    <property type="entry name" value="HTH_AraC"/>
</dbReference>
<reference key="1">
    <citation type="submission" date="2010-11" db="EMBL/GenBank/DDBJ databases">
        <title>The complete genome of Paludibacter propionicigenes DSM 17365.</title>
        <authorList>
            <consortium name="US DOE Joint Genome Institute (JGI-PGF)"/>
            <person name="Lucas S."/>
            <person name="Copeland A."/>
            <person name="Lapidus A."/>
            <person name="Bruce D."/>
            <person name="Goodwin L."/>
            <person name="Pitluck S."/>
            <person name="Kyrpides N."/>
            <person name="Mavromatis K."/>
            <person name="Ivanova N."/>
            <person name="Munk A.C."/>
            <person name="Brettin T."/>
            <person name="Detter J.C."/>
            <person name="Han C."/>
            <person name="Tapia R."/>
            <person name="Land M."/>
            <person name="Hauser L."/>
            <person name="Markowitz V."/>
            <person name="Cheng J.-F."/>
            <person name="Hugenholtz P."/>
            <person name="Woyke T."/>
            <person name="Wu D."/>
            <person name="Gronow S."/>
            <person name="Wellnitz S."/>
            <person name="Brambilla E."/>
            <person name="Klenk H.-P."/>
            <person name="Eisen J.A."/>
        </authorList>
    </citation>
    <scope>NUCLEOTIDE SEQUENCE</scope>
    <source>
        <strain>WB4</strain>
    </source>
</reference>
<keyword evidence="2" id="KW-0238">DNA-binding</keyword>
<dbReference type="eggNOG" id="COG2207">
    <property type="taxonomic scope" value="Bacteria"/>
</dbReference>
<proteinExistence type="predicted"/>
<dbReference type="PANTHER" id="PTHR43280">
    <property type="entry name" value="ARAC-FAMILY TRANSCRIPTIONAL REGULATOR"/>
    <property type="match status" value="1"/>
</dbReference>
<name>E4T6C8_PALPW</name>
<feature type="transmembrane region" description="Helical" evidence="4">
    <location>
        <begin position="6"/>
        <end position="29"/>
    </location>
</feature>
<keyword evidence="4" id="KW-1133">Transmembrane helix</keyword>
<feature type="transmembrane region" description="Helical" evidence="4">
    <location>
        <begin position="193"/>
        <end position="213"/>
    </location>
</feature>
<dbReference type="SUPFAM" id="SSF46689">
    <property type="entry name" value="Homeodomain-like"/>
    <property type="match status" value="1"/>
</dbReference>
<dbReference type="HOGENOM" id="CLU_723290_0_0_10"/>
<organism evidence="6 7">
    <name type="scientific">Paludibacter propionicigenes (strain DSM 17365 / JCM 13257 / WB4)</name>
    <dbReference type="NCBI Taxonomy" id="694427"/>
    <lineage>
        <taxon>Bacteria</taxon>
        <taxon>Pseudomonadati</taxon>
        <taxon>Bacteroidota</taxon>
        <taxon>Bacteroidia</taxon>
        <taxon>Bacteroidales</taxon>
        <taxon>Paludibacteraceae</taxon>
        <taxon>Paludibacter</taxon>
    </lineage>
</organism>
<dbReference type="GO" id="GO:0003700">
    <property type="term" value="F:DNA-binding transcription factor activity"/>
    <property type="evidence" value="ECO:0007669"/>
    <property type="project" value="InterPro"/>
</dbReference>
<feature type="transmembrane region" description="Helical" evidence="4">
    <location>
        <begin position="74"/>
        <end position="95"/>
    </location>
</feature>
<dbReference type="SMART" id="SM00342">
    <property type="entry name" value="HTH_ARAC"/>
    <property type="match status" value="1"/>
</dbReference>
<evidence type="ECO:0000256" key="3">
    <source>
        <dbReference type="ARBA" id="ARBA00023163"/>
    </source>
</evidence>
<keyword evidence="3" id="KW-0804">Transcription</keyword>
<evidence type="ECO:0000256" key="4">
    <source>
        <dbReference type="SAM" id="Phobius"/>
    </source>
</evidence>
<dbReference type="STRING" id="694427.Palpr_2136"/>
<feature type="transmembrane region" description="Helical" evidence="4">
    <location>
        <begin position="41"/>
        <end position="62"/>
    </location>
</feature>
<evidence type="ECO:0000256" key="2">
    <source>
        <dbReference type="ARBA" id="ARBA00023125"/>
    </source>
</evidence>
<reference evidence="6 7" key="2">
    <citation type="journal article" date="2011" name="Stand. Genomic Sci.">
        <title>Complete genome sequence of Paludibacter propionicigenes type strain (WB4).</title>
        <authorList>
            <person name="Gronow S."/>
            <person name="Munk C."/>
            <person name="Lapidus A."/>
            <person name="Nolan M."/>
            <person name="Lucas S."/>
            <person name="Hammon N."/>
            <person name="Deshpande S."/>
            <person name="Cheng J.F."/>
            <person name="Tapia R."/>
            <person name="Han C."/>
            <person name="Goodwin L."/>
            <person name="Pitluck S."/>
            <person name="Liolios K."/>
            <person name="Ivanova N."/>
            <person name="Mavromatis K."/>
            <person name="Mikhailova N."/>
            <person name="Pati A."/>
            <person name="Chen A."/>
            <person name="Palaniappan K."/>
            <person name="Land M."/>
            <person name="Hauser L."/>
            <person name="Chang Y.J."/>
            <person name="Jeffries C.D."/>
            <person name="Brambilla E."/>
            <person name="Rohde M."/>
            <person name="Goker M."/>
            <person name="Detter J.C."/>
            <person name="Woyke T."/>
            <person name="Bristow J."/>
            <person name="Eisen J.A."/>
            <person name="Markowitz V."/>
            <person name="Hugenholtz P."/>
            <person name="Kyrpides N.C."/>
            <person name="Klenk H.P."/>
        </authorList>
    </citation>
    <scope>NUCLEOTIDE SEQUENCE [LARGE SCALE GENOMIC DNA]</scope>
    <source>
        <strain evidence="7">DSM 17365 / JCM 13257 / WB4</strain>
    </source>
</reference>
<keyword evidence="4" id="KW-0472">Membrane</keyword>
<dbReference type="EMBL" id="CP002345">
    <property type="protein sequence ID" value="ADQ80272.1"/>
    <property type="molecule type" value="Genomic_DNA"/>
</dbReference>
<dbReference type="InterPro" id="IPR009057">
    <property type="entry name" value="Homeodomain-like_sf"/>
</dbReference>
<accession>E4T6C8</accession>
<feature type="transmembrane region" description="Helical" evidence="4">
    <location>
        <begin position="107"/>
        <end position="125"/>
    </location>
</feature>
<feature type="transmembrane region" description="Helical" evidence="4">
    <location>
        <begin position="219"/>
        <end position="236"/>
    </location>
</feature>
<evidence type="ECO:0000313" key="7">
    <source>
        <dbReference type="Proteomes" id="UP000008718"/>
    </source>
</evidence>
<dbReference type="Proteomes" id="UP000008718">
    <property type="component" value="Chromosome"/>
</dbReference>
<dbReference type="PANTHER" id="PTHR43280:SF2">
    <property type="entry name" value="HTH-TYPE TRANSCRIPTIONAL REGULATOR EXSA"/>
    <property type="match status" value="1"/>
</dbReference>
<evidence type="ECO:0000256" key="1">
    <source>
        <dbReference type="ARBA" id="ARBA00023015"/>
    </source>
</evidence>
<protein>
    <submittedName>
        <fullName evidence="6">Transcriptional regulator, AraC family</fullName>
    </submittedName>
</protein>
<keyword evidence="4" id="KW-0812">Transmembrane</keyword>
<keyword evidence="1" id="KW-0805">Transcription regulation</keyword>
<dbReference type="OrthoDB" id="1157591at2"/>
<sequence length="382" mass="44564">MEHYPFLFINITLIVGCIALAVVFLTLPLPQTETLNKYRISLRFLAGGYITMAIVKVLVMVFNLSLVNIISLDTLMTASLQATLFVLSLIILINPRFVTKNYLYKQLAPVFVLTILYMIFCSIWGNVQIHSIAELIRYKFHPVIIIRELFLFYYIFQLFYLTRLFFRQAELFGSEMDNYFSECSSACLPWIKYSFYAAFSVGIGALLSCFMFADSWIFIFTVIYTLFYLGFGIYYIQYPSKFIYIEPAIYPQSSFADKASNNKKRLVWDELKNKIIDDKYYLKPGVNIEDMAQYLKIGRTTLSTFINNEEGMNFNLWITSLRIEEAKNLFANYPDYSLTQISELIGYSEPSNFSRQFKLITNESPSVWRQTCQLESANYRNN</sequence>
<keyword evidence="7" id="KW-1185">Reference proteome</keyword>